<evidence type="ECO:0000313" key="3">
    <source>
        <dbReference type="EMBL" id="OYR21583.1"/>
    </source>
</evidence>
<name>A0A256G3C6_9HYPH</name>
<gene>
    <name evidence="3" type="ORF">CEV34_4851</name>
    <name evidence="2" type="ORF">EHE22_03460</name>
</gene>
<protein>
    <recommendedName>
        <fullName evidence="6">DUF2946 domain-containing protein</fullName>
    </recommendedName>
</protein>
<dbReference type="EMBL" id="PKQI01000001">
    <property type="protein sequence ID" value="NNV19487.1"/>
    <property type="molecule type" value="Genomic_DNA"/>
</dbReference>
<keyword evidence="1" id="KW-1133">Transmembrane helix</keyword>
<keyword evidence="1" id="KW-0472">Membrane</keyword>
<sequence>MSLKARIIGDKFEAALWVASIALVILFQGIVTSYAQASMVAWSNGPTAIICSIHNNQGTSDDAPLKDLARSCCSTLCQAACAIGTGLAAQTLSFAYHAVFIPSHHVVRLAVLGPPDHVAETHLPRGPPAFSAQV</sequence>
<dbReference type="Proteomes" id="UP000216188">
    <property type="component" value="Unassembled WGS sequence"/>
</dbReference>
<dbReference type="RefSeq" id="WP_007878844.1">
    <property type="nucleotide sequence ID" value="NZ_CAXURC020000002.1"/>
</dbReference>
<evidence type="ECO:0000256" key="1">
    <source>
        <dbReference type="SAM" id="Phobius"/>
    </source>
</evidence>
<proteinExistence type="predicted"/>
<evidence type="ECO:0000313" key="2">
    <source>
        <dbReference type="EMBL" id="NNV19487.1"/>
    </source>
</evidence>
<evidence type="ECO:0000313" key="4">
    <source>
        <dbReference type="Proteomes" id="UP000216188"/>
    </source>
</evidence>
<reference evidence="2 5" key="2">
    <citation type="submission" date="2018-11" db="EMBL/GenBank/DDBJ databases">
        <title>Genome sequencing and analysis.</title>
        <authorList>
            <person name="Huang Y.-T."/>
        </authorList>
    </citation>
    <scope>NUCLEOTIDE SEQUENCE [LARGE SCALE GENOMIC DNA]</scope>
    <source>
        <strain evidence="2 5">SHIN</strain>
    </source>
</reference>
<evidence type="ECO:0000313" key="5">
    <source>
        <dbReference type="Proteomes" id="UP000526233"/>
    </source>
</evidence>
<organism evidence="3 4">
    <name type="scientific">Brucella pseudogrignonensis</name>
    <dbReference type="NCBI Taxonomy" id="419475"/>
    <lineage>
        <taxon>Bacteria</taxon>
        <taxon>Pseudomonadati</taxon>
        <taxon>Pseudomonadota</taxon>
        <taxon>Alphaproteobacteria</taxon>
        <taxon>Hyphomicrobiales</taxon>
        <taxon>Brucellaceae</taxon>
        <taxon>Brucella/Ochrobactrum group</taxon>
        <taxon>Brucella</taxon>
    </lineage>
</organism>
<reference evidence="3 4" key="1">
    <citation type="submission" date="2017-07" db="EMBL/GenBank/DDBJ databases">
        <title>Phylogenetic study on the rhizospheric bacterium Ochrobactrum sp. A44.</title>
        <authorList>
            <person name="Krzyzanowska D.M."/>
            <person name="Ossowicki A."/>
            <person name="Rajewska M."/>
            <person name="Maciag T."/>
            <person name="Kaczynski Z."/>
            <person name="Czerwicka M."/>
            <person name="Jafra S."/>
        </authorList>
    </citation>
    <scope>NUCLEOTIDE SEQUENCE [LARGE SCALE GENOMIC DNA]</scope>
    <source>
        <strain evidence="3 4">CCUG 30717</strain>
    </source>
</reference>
<keyword evidence="4" id="KW-1185">Reference proteome</keyword>
<keyword evidence="1" id="KW-0812">Transmembrane</keyword>
<dbReference type="EMBL" id="NNRM01000047">
    <property type="protein sequence ID" value="OYR21583.1"/>
    <property type="molecule type" value="Genomic_DNA"/>
</dbReference>
<dbReference type="STRING" id="419475.A8A54_13170"/>
<dbReference type="AlphaFoldDB" id="A0A256G3C6"/>
<evidence type="ECO:0008006" key="6">
    <source>
        <dbReference type="Google" id="ProtNLM"/>
    </source>
</evidence>
<feature type="transmembrane region" description="Helical" evidence="1">
    <location>
        <begin position="12"/>
        <end position="31"/>
    </location>
</feature>
<dbReference type="Proteomes" id="UP000526233">
    <property type="component" value="Unassembled WGS sequence"/>
</dbReference>
<comment type="caution">
    <text evidence="3">The sequence shown here is derived from an EMBL/GenBank/DDBJ whole genome shotgun (WGS) entry which is preliminary data.</text>
</comment>
<accession>A0A256G3C6</accession>